<dbReference type="PANTHER" id="PTHR19325">
    <property type="entry name" value="COMPLEMENT COMPONENT-RELATED SUSHI DOMAIN-CONTAINING"/>
    <property type="match status" value="1"/>
</dbReference>
<dbReference type="VEuPathDB" id="HostDB:LOC118673481"/>
<dbReference type="EMBL" id="JABWUV010000018">
    <property type="protein sequence ID" value="KAF6290366.1"/>
    <property type="molecule type" value="Genomic_DNA"/>
</dbReference>
<evidence type="ECO:0000313" key="15">
    <source>
        <dbReference type="EMBL" id="KAF6290366.1"/>
    </source>
</evidence>
<feature type="domain" description="Sushi" evidence="14">
    <location>
        <begin position="103"/>
        <end position="164"/>
    </location>
</feature>
<keyword evidence="3 12" id="KW-0768">Sushi</keyword>
<organism evidence="15 16">
    <name type="scientific">Myotis myotis</name>
    <name type="common">Greater mouse-eared bat</name>
    <name type="synonym">Vespertilio myotis</name>
    <dbReference type="NCBI Taxonomy" id="51298"/>
    <lineage>
        <taxon>Eukaryota</taxon>
        <taxon>Metazoa</taxon>
        <taxon>Chordata</taxon>
        <taxon>Craniata</taxon>
        <taxon>Vertebrata</taxon>
        <taxon>Euteleostomi</taxon>
        <taxon>Mammalia</taxon>
        <taxon>Eutheria</taxon>
        <taxon>Laurasiatheria</taxon>
        <taxon>Chiroptera</taxon>
        <taxon>Yangochiroptera</taxon>
        <taxon>Vespertilionidae</taxon>
        <taxon>Myotis</taxon>
    </lineage>
</organism>
<comment type="subunit">
    <text evidence="10">Interacts with C3b. Interacts with C4b. Interacts with moesin/MSN.</text>
</comment>
<dbReference type="GO" id="GO:0002079">
    <property type="term" value="C:inner acrosomal membrane"/>
    <property type="evidence" value="ECO:0007669"/>
    <property type="project" value="UniProtKB-SubCell"/>
</dbReference>
<evidence type="ECO:0000256" key="12">
    <source>
        <dbReference type="PROSITE-ProRule" id="PRU00302"/>
    </source>
</evidence>
<keyword evidence="16" id="KW-1185">Reference proteome</keyword>
<evidence type="ECO:0000256" key="9">
    <source>
        <dbReference type="ARBA" id="ARBA00023279"/>
    </source>
</evidence>
<feature type="domain" description="Sushi" evidence="14">
    <location>
        <begin position="231"/>
        <end position="290"/>
    </location>
</feature>
<feature type="disulfide bond" evidence="12">
    <location>
        <begin position="261"/>
        <end position="288"/>
    </location>
</feature>
<evidence type="ECO:0000256" key="8">
    <source>
        <dbReference type="ARBA" id="ARBA00023180"/>
    </source>
</evidence>
<comment type="function">
    <text evidence="11">Acts as a cofactor for complement factor I, a serine protease which protects autologous cells against complement-mediated injury by cleaving C3b and C4b deposited on host tissue. May be involved in the fusion of the spermatozoa with the oocyte during fertilization.</text>
</comment>
<feature type="transmembrane region" description="Helical" evidence="13">
    <location>
        <begin position="21"/>
        <end position="39"/>
    </location>
</feature>
<dbReference type="InterPro" id="IPR017341">
    <property type="entry name" value="CD46"/>
</dbReference>
<keyword evidence="6 11" id="KW-0472">Membrane</keyword>
<keyword evidence="13" id="KW-0812">Transmembrane</keyword>
<comment type="caution">
    <text evidence="12">Lacks conserved residue(s) required for the propagation of feature annotation.</text>
</comment>
<dbReference type="AlphaFoldDB" id="A0A7J7SPJ6"/>
<proteinExistence type="predicted"/>
<dbReference type="FunFam" id="2.10.70.10:FF:000014">
    <property type="entry name" value="Membrane cofactor protein"/>
    <property type="match status" value="1"/>
</dbReference>
<dbReference type="SMART" id="SM00032">
    <property type="entry name" value="CCP"/>
    <property type="match status" value="4"/>
</dbReference>
<evidence type="ECO:0000256" key="11">
    <source>
        <dbReference type="PIRNR" id="PIRNR037971"/>
    </source>
</evidence>
<evidence type="ECO:0000256" key="1">
    <source>
        <dbReference type="ARBA" id="ARBA00004167"/>
    </source>
</evidence>
<reference evidence="15 16" key="1">
    <citation type="journal article" date="2020" name="Nature">
        <title>Six reference-quality genomes reveal evolution of bat adaptations.</title>
        <authorList>
            <person name="Jebb D."/>
            <person name="Huang Z."/>
            <person name="Pippel M."/>
            <person name="Hughes G.M."/>
            <person name="Lavrichenko K."/>
            <person name="Devanna P."/>
            <person name="Winkler S."/>
            <person name="Jermiin L.S."/>
            <person name="Skirmuntt E.C."/>
            <person name="Katzourakis A."/>
            <person name="Burkitt-Gray L."/>
            <person name="Ray D.A."/>
            <person name="Sullivan K.A.M."/>
            <person name="Roscito J.G."/>
            <person name="Kirilenko B.M."/>
            <person name="Davalos L.M."/>
            <person name="Corthals A.P."/>
            <person name="Power M.L."/>
            <person name="Jones G."/>
            <person name="Ransome R.D."/>
            <person name="Dechmann D.K.N."/>
            <person name="Locatelli A.G."/>
            <person name="Puechmaille S.J."/>
            <person name="Fedrigo O."/>
            <person name="Jarvis E.D."/>
            <person name="Hiller M."/>
            <person name="Vernes S.C."/>
            <person name="Myers E.W."/>
            <person name="Teeling E.C."/>
        </authorList>
    </citation>
    <scope>NUCLEOTIDE SEQUENCE [LARGE SCALE GENOMIC DNA]</scope>
    <source>
        <strain evidence="15">MMyoMyo1</strain>
        <tissue evidence="15">Flight muscle</tissue>
    </source>
</reference>
<evidence type="ECO:0000256" key="2">
    <source>
        <dbReference type="ARBA" id="ARBA00017517"/>
    </source>
</evidence>
<dbReference type="PROSITE" id="PS50923">
    <property type="entry name" value="SUSHI"/>
    <property type="match status" value="4"/>
</dbReference>
<dbReference type="GO" id="GO:0009986">
    <property type="term" value="C:cell surface"/>
    <property type="evidence" value="ECO:0007669"/>
    <property type="project" value="InterPro"/>
</dbReference>
<dbReference type="InterPro" id="IPR050350">
    <property type="entry name" value="Compl-Cell_Adhes-Reg"/>
</dbReference>
<comment type="caution">
    <text evidence="15">The sequence shown here is derived from an EMBL/GenBank/DDBJ whole genome shotgun (WGS) entry which is preliminary data.</text>
</comment>
<dbReference type="GO" id="GO:0007338">
    <property type="term" value="P:single fertilization"/>
    <property type="evidence" value="ECO:0007669"/>
    <property type="project" value="UniProtKB-UniRule"/>
</dbReference>
<evidence type="ECO:0000256" key="7">
    <source>
        <dbReference type="ARBA" id="ARBA00023157"/>
    </source>
</evidence>
<evidence type="ECO:0000259" key="14">
    <source>
        <dbReference type="PROSITE" id="PS50923"/>
    </source>
</evidence>
<keyword evidence="4" id="KW-0732">Signal</keyword>
<sequence length="356" mass="39799">MTASCEPRRAPPRRPESPFSWCFVGVISVTLVLLLPTSFGRCGEPPLYQSMQLKGTPKSSYLPGEKIFYECKPGYYYSFNYVLKTFCEKNSTWFPVDEACYKKSCPTPNVKSGKVYDPQGGFGLDKEAHFYCDYGFYLKGEPILTCKLSGDKVLWDHDIPTCEKILCDAPGKISNGKYTDSWKVVFEFNEVVTYTCDPSNGTQEYSLIGESTLTCFGPGKWSSDPPQCKVVQCKPPVLKHGKPVTEMKTNFSYHDEVAFRCRKGFYLNGSNPVFCGGNSTWEPAMPRCIRGSKSTRSTKPPVTSYLGYLNLREVSSSEEIVELAPGTIALFSLTIFVGIAVIFISVYKCLHRAKKG</sequence>
<evidence type="ECO:0000313" key="16">
    <source>
        <dbReference type="Proteomes" id="UP000527355"/>
    </source>
</evidence>
<comment type="subcellular location">
    <subcellularLocation>
        <location evidence="11">Cytoplasmic vesicle</location>
        <location evidence="11">Secretory vesicle</location>
        <location evidence="11">Acrosome inner membrane</location>
    </subcellularLocation>
    <subcellularLocation>
        <location evidence="1">Membrane</location>
        <topology evidence="1">Single-pass membrane protein</topology>
    </subcellularLocation>
</comment>
<dbReference type="Pfam" id="PF00084">
    <property type="entry name" value="Sushi"/>
    <property type="match status" value="4"/>
</dbReference>
<evidence type="ECO:0000256" key="4">
    <source>
        <dbReference type="ARBA" id="ARBA00022729"/>
    </source>
</evidence>
<protein>
    <recommendedName>
        <fullName evidence="2 11">Membrane cofactor protein</fullName>
    </recommendedName>
</protein>
<evidence type="ECO:0000256" key="13">
    <source>
        <dbReference type="SAM" id="Phobius"/>
    </source>
</evidence>
<feature type="domain" description="Sushi" evidence="14">
    <location>
        <begin position="40"/>
        <end position="102"/>
    </location>
</feature>
<dbReference type="Proteomes" id="UP000527355">
    <property type="component" value="Unassembled WGS sequence"/>
</dbReference>
<dbReference type="InterPro" id="IPR035976">
    <property type="entry name" value="Sushi/SCR/CCP_sf"/>
</dbReference>
<feature type="transmembrane region" description="Helical" evidence="13">
    <location>
        <begin position="328"/>
        <end position="350"/>
    </location>
</feature>
<evidence type="ECO:0000256" key="6">
    <source>
        <dbReference type="ARBA" id="ARBA00023136"/>
    </source>
</evidence>
<dbReference type="Gene3D" id="2.10.70.10">
    <property type="entry name" value="Complement Module, domain 1"/>
    <property type="match status" value="4"/>
</dbReference>
<dbReference type="PANTHER" id="PTHR19325:SF468">
    <property type="entry name" value="MEMBRANE COFACTOR PROTEIN"/>
    <property type="match status" value="1"/>
</dbReference>
<feature type="domain" description="Sushi" evidence="14">
    <location>
        <begin position="165"/>
        <end position="230"/>
    </location>
</feature>
<dbReference type="InterPro" id="IPR000436">
    <property type="entry name" value="Sushi_SCR_CCP_dom"/>
</dbReference>
<keyword evidence="7 12" id="KW-1015">Disulfide bond</keyword>
<dbReference type="PIRSF" id="PIRSF037971">
    <property type="entry name" value="TLX_CD46"/>
    <property type="match status" value="1"/>
</dbReference>
<dbReference type="CDD" id="cd00033">
    <property type="entry name" value="CCP"/>
    <property type="match status" value="3"/>
</dbReference>
<accession>A0A7J7SPJ6</accession>
<keyword evidence="13" id="KW-1133">Transmembrane helix</keyword>
<keyword evidence="5" id="KW-0677">Repeat</keyword>
<evidence type="ECO:0000256" key="3">
    <source>
        <dbReference type="ARBA" id="ARBA00022659"/>
    </source>
</evidence>
<keyword evidence="9 11" id="KW-0278">Fertilization</keyword>
<keyword evidence="8" id="KW-0325">Glycoprotein</keyword>
<dbReference type="SUPFAM" id="SSF57535">
    <property type="entry name" value="Complement control module/SCR domain"/>
    <property type="match status" value="4"/>
</dbReference>
<evidence type="ECO:0000256" key="5">
    <source>
        <dbReference type="ARBA" id="ARBA00022737"/>
    </source>
</evidence>
<name>A0A7J7SPJ6_MYOMY</name>
<gene>
    <name evidence="15" type="ORF">mMyoMyo1_002444</name>
</gene>
<evidence type="ECO:0000256" key="10">
    <source>
        <dbReference type="ARBA" id="ARBA00047055"/>
    </source>
</evidence>